<dbReference type="EMBL" id="JF805034">
    <property type="protein sequence ID" value="AEI30286.1"/>
    <property type="molecule type" value="Genomic_DNA"/>
</dbReference>
<reference evidence="2" key="1">
    <citation type="submission" date="2011-04" db="EMBL/GenBank/DDBJ databases">
        <title>Taxonomic and functional metagenomic profiling of the microbial community in the anoxic sediment of a brackish shallow lake (Laguna de Carrizo Central Spain).</title>
        <authorList>
            <consortium name="CONSOLIDER consortium CSD2007-00005"/>
            <person name="Guazzaroni M.-E."/>
            <person name="Richter M."/>
            <person name="Garcia-Salamanca A."/>
            <person name="Yarza P."/>
            <person name="Ferrer M."/>
        </authorList>
    </citation>
    <scope>NUCLEOTIDE SEQUENCE</scope>
</reference>
<name>F8UGX9_9ZZZZ</name>
<feature type="transmembrane region" description="Helical" evidence="1">
    <location>
        <begin position="213"/>
        <end position="235"/>
    </location>
</feature>
<organism evidence="2">
    <name type="scientific">uncultured microorganism</name>
    <dbReference type="NCBI Taxonomy" id="358574"/>
    <lineage>
        <taxon>unclassified sequences</taxon>
        <taxon>environmental samples</taxon>
    </lineage>
</organism>
<proteinExistence type="predicted"/>
<feature type="transmembrane region" description="Helical" evidence="1">
    <location>
        <begin position="121"/>
        <end position="143"/>
    </location>
</feature>
<feature type="transmembrane region" description="Helical" evidence="1">
    <location>
        <begin position="181"/>
        <end position="201"/>
    </location>
</feature>
<feature type="transmembrane region" description="Helical" evidence="1">
    <location>
        <begin position="255"/>
        <end position="275"/>
    </location>
</feature>
<keyword evidence="1" id="KW-0812">Transmembrane</keyword>
<keyword evidence="1" id="KW-1133">Transmembrane helix</keyword>
<accession>F8UGX9</accession>
<protein>
    <submittedName>
        <fullName evidence="2">Uncharacterized protein</fullName>
    </submittedName>
</protein>
<dbReference type="AlphaFoldDB" id="F8UGX9"/>
<sequence>MGDNKEDFKMILRAGDSDEYFSTDQRLNYNNEEWFKDAFDESDSEPETYIKRSDFETSNWLSFQKAARIQREIVLDAIASAGIVIKQNPAKAALAKIGLLLANVFDIKDKKSFSAKAIRRAAFRFGVYGAFMIFGEVAFYSIVKLGRSAPFDIIRSLFTFEWLVDPRLNLASVWDTPIKALYGQASLWMFFVYASIGLFGIEPLYSRLKNKNWIIRGFFYMSIILFMECLTGWILKFATGYDIWYYNDRFNIFKYTSAAIAPMWFIVGLISENFARLVQKYSETKIKLREFIVTE</sequence>
<evidence type="ECO:0000313" key="2">
    <source>
        <dbReference type="EMBL" id="AEI30286.1"/>
    </source>
</evidence>
<evidence type="ECO:0000256" key="1">
    <source>
        <dbReference type="SAM" id="Phobius"/>
    </source>
</evidence>
<gene>
    <name evidence="2" type="ORF">LDC_03690</name>
</gene>
<keyword evidence="1" id="KW-0472">Membrane</keyword>